<dbReference type="OrthoDB" id="9795513at2"/>
<dbReference type="AlphaFoldDB" id="A0A1W2HB36"/>
<reference evidence="3" key="1">
    <citation type="submission" date="2017-04" db="EMBL/GenBank/DDBJ databases">
        <authorList>
            <person name="Varghese N."/>
            <person name="Submissions S."/>
        </authorList>
    </citation>
    <scope>NUCLEOTIDE SEQUENCE [LARGE SCALE GENOMIC DNA]</scope>
    <source>
        <strain evidence="3">DSM 16537</strain>
    </source>
</reference>
<dbReference type="EMBL" id="LT838813">
    <property type="protein sequence ID" value="SMD46083.1"/>
    <property type="molecule type" value="Genomic_DNA"/>
</dbReference>
<dbReference type="SUPFAM" id="SSF51182">
    <property type="entry name" value="RmlC-like cupins"/>
    <property type="match status" value="1"/>
</dbReference>
<dbReference type="InterPro" id="IPR014710">
    <property type="entry name" value="RmlC-like_jellyroll"/>
</dbReference>
<keyword evidence="3" id="KW-1185">Reference proteome</keyword>
<dbReference type="Proteomes" id="UP000192333">
    <property type="component" value="Chromosome I"/>
</dbReference>
<dbReference type="Pfam" id="PF05523">
    <property type="entry name" value="FdtA"/>
    <property type="match status" value="1"/>
</dbReference>
<organism evidence="2 3">
    <name type="scientific">Aquiflexum balticum DSM 16537</name>
    <dbReference type="NCBI Taxonomy" id="758820"/>
    <lineage>
        <taxon>Bacteria</taxon>
        <taxon>Pseudomonadati</taxon>
        <taxon>Bacteroidota</taxon>
        <taxon>Cytophagia</taxon>
        <taxon>Cytophagales</taxon>
        <taxon>Cyclobacteriaceae</taxon>
        <taxon>Aquiflexum</taxon>
    </lineage>
</organism>
<sequence length="138" mass="15663">MNQTKLVDCRLIEFRKIALEDGVLTSITGGLEIPFEIKRTFFLTDMIQQASRGNHANIQNQVVLIALKGEFEAILHDGESHKSFILNDSASGLLIREGIWRELKNFSKDAICVVLCSEIYDPADYINDFEAFLEIKNQ</sequence>
<protein>
    <submittedName>
        <fullName evidence="2">WxcM-like, C-terminal</fullName>
    </submittedName>
</protein>
<evidence type="ECO:0000259" key="1">
    <source>
        <dbReference type="Pfam" id="PF05523"/>
    </source>
</evidence>
<gene>
    <name evidence="2" type="ORF">SAMN00777080_4762</name>
</gene>
<dbReference type="CDD" id="cd20292">
    <property type="entry name" value="cupin_QdtA-like"/>
    <property type="match status" value="1"/>
</dbReference>
<dbReference type="STRING" id="758820.SAMN00777080_4762"/>
<name>A0A1W2HB36_9BACT</name>
<accession>A0A1W2HB36</accession>
<dbReference type="InterPro" id="IPR008894">
    <property type="entry name" value="QdtA_cupin_dom"/>
</dbReference>
<dbReference type="Gene3D" id="2.60.120.10">
    <property type="entry name" value="Jelly Rolls"/>
    <property type="match status" value="1"/>
</dbReference>
<evidence type="ECO:0000313" key="3">
    <source>
        <dbReference type="Proteomes" id="UP000192333"/>
    </source>
</evidence>
<dbReference type="InterPro" id="IPR011051">
    <property type="entry name" value="RmlC_Cupin_sf"/>
</dbReference>
<evidence type="ECO:0000313" key="2">
    <source>
        <dbReference type="EMBL" id="SMD46083.1"/>
    </source>
</evidence>
<feature type="domain" description="Sugar 3,4-ketoisomerase QdtA cupin" evidence="1">
    <location>
        <begin position="8"/>
        <end position="136"/>
    </location>
</feature>
<proteinExistence type="predicted"/>
<dbReference type="RefSeq" id="WP_084123029.1">
    <property type="nucleotide sequence ID" value="NZ_LT838813.1"/>
</dbReference>